<sequence>MLARLGQWQAGQGAHLQLELRHVTGIKRVVTTVVRTRGHLVDHQWAEFFARARTGCQHEEFDAQNTHVVQLFGYIFCSLNCFMGKRFRHISFIGLGHGQDALAV</sequence>
<dbReference type="AlphaFoldDB" id="A0A1J5PEJ9"/>
<dbReference type="EMBL" id="MLJW01004529">
    <property type="protein sequence ID" value="OIQ69798.1"/>
    <property type="molecule type" value="Genomic_DNA"/>
</dbReference>
<protein>
    <submittedName>
        <fullName evidence="1">Uncharacterized protein</fullName>
    </submittedName>
</protein>
<organism evidence="1">
    <name type="scientific">mine drainage metagenome</name>
    <dbReference type="NCBI Taxonomy" id="410659"/>
    <lineage>
        <taxon>unclassified sequences</taxon>
        <taxon>metagenomes</taxon>
        <taxon>ecological metagenomes</taxon>
    </lineage>
</organism>
<gene>
    <name evidence="1" type="ORF">GALL_485970</name>
</gene>
<reference evidence="1" key="1">
    <citation type="submission" date="2016-10" db="EMBL/GenBank/DDBJ databases">
        <title>Sequence of Gallionella enrichment culture.</title>
        <authorList>
            <person name="Poehlein A."/>
            <person name="Muehling M."/>
            <person name="Daniel R."/>
        </authorList>
    </citation>
    <scope>NUCLEOTIDE SEQUENCE</scope>
</reference>
<name>A0A1J5PEJ9_9ZZZZ</name>
<evidence type="ECO:0000313" key="1">
    <source>
        <dbReference type="EMBL" id="OIQ69798.1"/>
    </source>
</evidence>
<comment type="caution">
    <text evidence="1">The sequence shown here is derived from an EMBL/GenBank/DDBJ whole genome shotgun (WGS) entry which is preliminary data.</text>
</comment>
<proteinExistence type="predicted"/>
<accession>A0A1J5PEJ9</accession>